<dbReference type="AlphaFoldDB" id="A0A9D4QTZ5"/>
<name>A0A9D4QTZ5_DREPO</name>
<evidence type="ECO:0000313" key="1">
    <source>
        <dbReference type="EMBL" id="KAH3842968.1"/>
    </source>
</evidence>
<proteinExistence type="predicted"/>
<accession>A0A9D4QTZ5</accession>
<dbReference type="Proteomes" id="UP000828390">
    <property type="component" value="Unassembled WGS sequence"/>
</dbReference>
<reference evidence="1" key="1">
    <citation type="journal article" date="2019" name="bioRxiv">
        <title>The Genome of the Zebra Mussel, Dreissena polymorpha: A Resource for Invasive Species Research.</title>
        <authorList>
            <person name="McCartney M.A."/>
            <person name="Auch B."/>
            <person name="Kono T."/>
            <person name="Mallez S."/>
            <person name="Zhang Y."/>
            <person name="Obille A."/>
            <person name="Becker A."/>
            <person name="Abrahante J.E."/>
            <person name="Garbe J."/>
            <person name="Badalamenti J.P."/>
            <person name="Herman A."/>
            <person name="Mangelson H."/>
            <person name="Liachko I."/>
            <person name="Sullivan S."/>
            <person name="Sone E.D."/>
            <person name="Koren S."/>
            <person name="Silverstein K.A.T."/>
            <person name="Beckman K.B."/>
            <person name="Gohl D.M."/>
        </authorList>
    </citation>
    <scope>NUCLEOTIDE SEQUENCE</scope>
    <source>
        <strain evidence="1">Duluth1</strain>
        <tissue evidence="1">Whole animal</tissue>
    </source>
</reference>
<comment type="caution">
    <text evidence="1">The sequence shown here is derived from an EMBL/GenBank/DDBJ whole genome shotgun (WGS) entry which is preliminary data.</text>
</comment>
<organism evidence="1 2">
    <name type="scientific">Dreissena polymorpha</name>
    <name type="common">Zebra mussel</name>
    <name type="synonym">Mytilus polymorpha</name>
    <dbReference type="NCBI Taxonomy" id="45954"/>
    <lineage>
        <taxon>Eukaryota</taxon>
        <taxon>Metazoa</taxon>
        <taxon>Spiralia</taxon>
        <taxon>Lophotrochozoa</taxon>
        <taxon>Mollusca</taxon>
        <taxon>Bivalvia</taxon>
        <taxon>Autobranchia</taxon>
        <taxon>Heteroconchia</taxon>
        <taxon>Euheterodonta</taxon>
        <taxon>Imparidentia</taxon>
        <taxon>Neoheterodontei</taxon>
        <taxon>Myida</taxon>
        <taxon>Dreissenoidea</taxon>
        <taxon>Dreissenidae</taxon>
        <taxon>Dreissena</taxon>
    </lineage>
</organism>
<sequence>MMMIVIVKKMIMMLLLLLLLLLLLMMMMMYTKGWLERRLASNCPLLIDMVSDKEDLHDGSDDEMSEEVERLPLPVCTANDECLGASALLLQYVYLPAYDNDASAAAVAAAAADDDDDVHKYT</sequence>
<keyword evidence="2" id="KW-1185">Reference proteome</keyword>
<dbReference type="EMBL" id="JAIWYP010000004">
    <property type="protein sequence ID" value="KAH3842968.1"/>
    <property type="molecule type" value="Genomic_DNA"/>
</dbReference>
<reference evidence="1" key="2">
    <citation type="submission" date="2020-11" db="EMBL/GenBank/DDBJ databases">
        <authorList>
            <person name="McCartney M.A."/>
            <person name="Auch B."/>
            <person name="Kono T."/>
            <person name="Mallez S."/>
            <person name="Becker A."/>
            <person name="Gohl D.M."/>
            <person name="Silverstein K.A.T."/>
            <person name="Koren S."/>
            <person name="Bechman K.B."/>
            <person name="Herman A."/>
            <person name="Abrahante J.E."/>
            <person name="Garbe J."/>
        </authorList>
    </citation>
    <scope>NUCLEOTIDE SEQUENCE</scope>
    <source>
        <strain evidence="1">Duluth1</strain>
        <tissue evidence="1">Whole animal</tissue>
    </source>
</reference>
<protein>
    <submittedName>
        <fullName evidence="1">Uncharacterized protein</fullName>
    </submittedName>
</protein>
<evidence type="ECO:0000313" key="2">
    <source>
        <dbReference type="Proteomes" id="UP000828390"/>
    </source>
</evidence>
<gene>
    <name evidence="1" type="ORF">DPMN_116474</name>
</gene>